<gene>
    <name evidence="6" type="ORF">BLGHR1_10275</name>
</gene>
<evidence type="ECO:0000313" key="7">
    <source>
        <dbReference type="Proteomes" id="UP000275772"/>
    </source>
</evidence>
<dbReference type="PANTHER" id="PTHR47107">
    <property type="entry name" value="SVF1-LIKE PROTEIN YDR222W-RELATED"/>
    <property type="match status" value="1"/>
</dbReference>
<reference evidence="6 7" key="1">
    <citation type="submission" date="2017-11" db="EMBL/GenBank/DDBJ databases">
        <authorList>
            <person name="Kracher B."/>
        </authorList>
    </citation>
    <scope>NUCLEOTIDE SEQUENCE [LARGE SCALE GENOMIC DNA]</scope>
    <source>
        <strain evidence="6 7">RACE1</strain>
    </source>
</reference>
<dbReference type="Proteomes" id="UP000275772">
    <property type="component" value="Unassembled WGS sequence"/>
</dbReference>
<name>A0A383UIE4_BLUHO</name>
<feature type="domain" description="Svf1-like N-terminal" evidence="4">
    <location>
        <begin position="55"/>
        <end position="215"/>
    </location>
</feature>
<evidence type="ECO:0000256" key="2">
    <source>
        <dbReference type="ARBA" id="ARBA00009069"/>
    </source>
</evidence>
<evidence type="ECO:0008006" key="8">
    <source>
        <dbReference type="Google" id="ProtNLM"/>
    </source>
</evidence>
<dbReference type="AlphaFoldDB" id="A0A383UIE4"/>
<dbReference type="Pfam" id="PF17187">
    <property type="entry name" value="Svf1_C"/>
    <property type="match status" value="1"/>
</dbReference>
<evidence type="ECO:0000259" key="4">
    <source>
        <dbReference type="Pfam" id="PF08622"/>
    </source>
</evidence>
<dbReference type="Pfam" id="PF08622">
    <property type="entry name" value="Svf1"/>
    <property type="match status" value="1"/>
</dbReference>
<dbReference type="InterPro" id="IPR051385">
    <property type="entry name" value="Ceramide-binding_SVF1"/>
</dbReference>
<keyword evidence="3" id="KW-0963">Cytoplasm</keyword>
<evidence type="ECO:0000259" key="5">
    <source>
        <dbReference type="Pfam" id="PF17187"/>
    </source>
</evidence>
<evidence type="ECO:0000256" key="3">
    <source>
        <dbReference type="ARBA" id="ARBA00022490"/>
    </source>
</evidence>
<dbReference type="InterPro" id="IPR033394">
    <property type="entry name" value="Svf1-like_C"/>
</dbReference>
<organism evidence="6 7">
    <name type="scientific">Blumeria hordei</name>
    <name type="common">Barley powdery mildew</name>
    <name type="synonym">Blumeria graminis f. sp. hordei</name>
    <dbReference type="NCBI Taxonomy" id="2867405"/>
    <lineage>
        <taxon>Eukaryota</taxon>
        <taxon>Fungi</taxon>
        <taxon>Dikarya</taxon>
        <taxon>Ascomycota</taxon>
        <taxon>Pezizomycotina</taxon>
        <taxon>Leotiomycetes</taxon>
        <taxon>Erysiphales</taxon>
        <taxon>Erysiphaceae</taxon>
        <taxon>Blumeria</taxon>
    </lineage>
</organism>
<feature type="domain" description="Svf1-like C-terminal" evidence="5">
    <location>
        <begin position="217"/>
        <end position="379"/>
    </location>
</feature>
<dbReference type="GO" id="GO:0005737">
    <property type="term" value="C:cytoplasm"/>
    <property type="evidence" value="ECO:0007669"/>
    <property type="project" value="UniProtKB-SubCell"/>
</dbReference>
<dbReference type="PANTHER" id="PTHR47107:SF1">
    <property type="entry name" value="CERAMIDE-BINDING PROTEIN SVF1-RELATED"/>
    <property type="match status" value="1"/>
</dbReference>
<comment type="subcellular location">
    <subcellularLocation>
        <location evidence="1">Cytoplasm</location>
    </subcellularLocation>
</comment>
<proteinExistence type="inferred from homology"/>
<protein>
    <recommendedName>
        <fullName evidence="8">Survival factor 1</fullName>
    </recommendedName>
</protein>
<evidence type="ECO:0000313" key="6">
    <source>
        <dbReference type="EMBL" id="SZE99524.1"/>
    </source>
</evidence>
<sequence length="380" mass="42293">MMNWARQQLANVTGTPEPIYGPSAIRSIATQAETTPFTLLEKDDVKWVDMESTSVETQTFYLHAESGHVGIVQVIHSNVVGLRRTSQFNTKIFYPKNDPKPPLWSADQLFDVGFSEDKLNFYASSCAIEISEDGKQYTVKSTSNENSIVNLTISQIAPGFQVGKDGKTLYGTNMSSPWGSMRHTFWPRNKVEGLIVTKDGPINFKGLCLFVHALQGMKPHHAAAKWNFVNFQGTKYTAIMMEFTTPKSYGSTTVNVGGIVHDNEITMASASNIISYTKVRCDEDNKWLVPESAKYEWIEKTDKGEKVQAVIEGSLGERPDRIDVMAEVPVFVKQIVAGAVGTKPYIYQFIVENSTLSIKNGEEVIVEEGQLFTEASFISE</sequence>
<dbReference type="SUPFAM" id="SSF159245">
    <property type="entry name" value="AttH-like"/>
    <property type="match status" value="1"/>
</dbReference>
<comment type="similarity">
    <text evidence="2">Belongs to the SVF1 family.</text>
</comment>
<dbReference type="EMBL" id="UNSH01000001">
    <property type="protein sequence ID" value="SZE99524.1"/>
    <property type="molecule type" value="Genomic_DNA"/>
</dbReference>
<dbReference type="VEuPathDB" id="FungiDB:BLGHR1_10275"/>
<dbReference type="GO" id="GO:0006979">
    <property type="term" value="P:response to oxidative stress"/>
    <property type="evidence" value="ECO:0007669"/>
    <property type="project" value="InterPro"/>
</dbReference>
<dbReference type="InterPro" id="IPR013931">
    <property type="entry name" value="Svf1-like_N"/>
</dbReference>
<evidence type="ECO:0000256" key="1">
    <source>
        <dbReference type="ARBA" id="ARBA00004496"/>
    </source>
</evidence>
<accession>A0A383UIE4</accession>